<evidence type="ECO:0000256" key="1">
    <source>
        <dbReference type="SAM" id="MobiDB-lite"/>
    </source>
</evidence>
<feature type="region of interest" description="Disordered" evidence="1">
    <location>
        <begin position="25"/>
        <end position="56"/>
    </location>
</feature>
<evidence type="ECO:0000259" key="3">
    <source>
        <dbReference type="Pfam" id="PF24053"/>
    </source>
</evidence>
<comment type="caution">
    <text evidence="4">The sequence shown here is derived from an EMBL/GenBank/DDBJ whole genome shotgun (WGS) entry which is preliminary data.</text>
</comment>
<gene>
    <name evidence="4" type="ORF">ACH5RR_016897</name>
</gene>
<dbReference type="Proteomes" id="UP001630127">
    <property type="component" value="Unassembled WGS sequence"/>
</dbReference>
<dbReference type="EMBL" id="JBJUIK010000007">
    <property type="protein sequence ID" value="KAL3524063.1"/>
    <property type="molecule type" value="Genomic_DNA"/>
</dbReference>
<proteinExistence type="predicted"/>
<dbReference type="Pfam" id="PF24053">
    <property type="entry name" value="DUF7356"/>
    <property type="match status" value="1"/>
</dbReference>
<feature type="chain" id="PRO_5044857189" description="DUF7356 domain-containing protein" evidence="2">
    <location>
        <begin position="27"/>
        <end position="260"/>
    </location>
</feature>
<reference evidence="4 5" key="1">
    <citation type="submission" date="2024-11" db="EMBL/GenBank/DDBJ databases">
        <title>A near-complete genome assembly of Cinchona calisaya.</title>
        <authorList>
            <person name="Lian D.C."/>
            <person name="Zhao X.W."/>
            <person name="Wei L."/>
        </authorList>
    </citation>
    <scope>NUCLEOTIDE SEQUENCE [LARGE SCALE GENOMIC DNA]</scope>
    <source>
        <tissue evidence="4">Nenye</tissue>
    </source>
</reference>
<feature type="signal peptide" evidence="2">
    <location>
        <begin position="1"/>
        <end position="26"/>
    </location>
</feature>
<feature type="region of interest" description="Disordered" evidence="1">
    <location>
        <begin position="179"/>
        <end position="221"/>
    </location>
</feature>
<dbReference type="PANTHER" id="PTHR34200:SF2">
    <property type="entry name" value="TRANSMEMBRANE PROTEIN"/>
    <property type="match status" value="1"/>
</dbReference>
<dbReference type="InterPro" id="IPR055780">
    <property type="entry name" value="DUF7356"/>
</dbReference>
<feature type="compositionally biased region" description="Polar residues" evidence="1">
    <location>
        <begin position="25"/>
        <end position="34"/>
    </location>
</feature>
<keyword evidence="2" id="KW-0732">Signal</keyword>
<name>A0ABD2ZYH6_9GENT</name>
<protein>
    <recommendedName>
        <fullName evidence="3">DUF7356 domain-containing protein</fullName>
    </recommendedName>
</protein>
<feature type="domain" description="DUF7356" evidence="3">
    <location>
        <begin position="63"/>
        <end position="159"/>
    </location>
</feature>
<dbReference type="AlphaFoldDB" id="A0ABD2ZYH6"/>
<evidence type="ECO:0000313" key="5">
    <source>
        <dbReference type="Proteomes" id="UP001630127"/>
    </source>
</evidence>
<dbReference type="PANTHER" id="PTHR34200">
    <property type="entry name" value="DENTIN SIALOPHOSPHOPROTEIN-LIKE ISOFORM X1"/>
    <property type="match status" value="1"/>
</dbReference>
<accession>A0ABD2ZYH6</accession>
<sequence>MNTCKTSTFLLLLYLIWAVPQRSTAAQDDTSSRPSPSPFPAVDKSDSADDKVGANPPKTAVVAKETCDLNFSKCHDDVMNVTACLLALAGDTPDGLFLLVHNDGESSVKLNVTVLPVDSTYDVAAISGHQVKKINVSSSNASRSLSIVLNAANWTCKIERKLGRDERHLNGVPYQELEMGQQGSGSLNNMETLEGRDQSWDDDWDEEKAVKSPGGNHIGNSHPNGVSYSLLILMSGIKSSLLILTNSGNRRKPREIDVKD</sequence>
<organism evidence="4 5">
    <name type="scientific">Cinchona calisaya</name>
    <dbReference type="NCBI Taxonomy" id="153742"/>
    <lineage>
        <taxon>Eukaryota</taxon>
        <taxon>Viridiplantae</taxon>
        <taxon>Streptophyta</taxon>
        <taxon>Embryophyta</taxon>
        <taxon>Tracheophyta</taxon>
        <taxon>Spermatophyta</taxon>
        <taxon>Magnoliopsida</taxon>
        <taxon>eudicotyledons</taxon>
        <taxon>Gunneridae</taxon>
        <taxon>Pentapetalae</taxon>
        <taxon>asterids</taxon>
        <taxon>lamiids</taxon>
        <taxon>Gentianales</taxon>
        <taxon>Rubiaceae</taxon>
        <taxon>Cinchonoideae</taxon>
        <taxon>Cinchoneae</taxon>
        <taxon>Cinchona</taxon>
    </lineage>
</organism>
<evidence type="ECO:0000256" key="2">
    <source>
        <dbReference type="SAM" id="SignalP"/>
    </source>
</evidence>
<keyword evidence="5" id="KW-1185">Reference proteome</keyword>
<feature type="compositionally biased region" description="Basic and acidic residues" evidence="1">
    <location>
        <begin position="43"/>
        <end position="52"/>
    </location>
</feature>
<evidence type="ECO:0000313" key="4">
    <source>
        <dbReference type="EMBL" id="KAL3524063.1"/>
    </source>
</evidence>